<evidence type="ECO:0000313" key="2">
    <source>
        <dbReference type="Proteomes" id="UP000032142"/>
    </source>
</evidence>
<sequence length="24" mass="2853">MPKNPQNWPFLNWTKLAVGRDKLV</sequence>
<organism evidence="1 2">
    <name type="scientific">Gossypium arboreum</name>
    <name type="common">Tree cotton</name>
    <name type="synonym">Gossypium nanking</name>
    <dbReference type="NCBI Taxonomy" id="29729"/>
    <lineage>
        <taxon>Eukaryota</taxon>
        <taxon>Viridiplantae</taxon>
        <taxon>Streptophyta</taxon>
        <taxon>Embryophyta</taxon>
        <taxon>Tracheophyta</taxon>
        <taxon>Spermatophyta</taxon>
        <taxon>Magnoliopsida</taxon>
        <taxon>eudicotyledons</taxon>
        <taxon>Gunneridae</taxon>
        <taxon>Pentapetalae</taxon>
        <taxon>rosids</taxon>
        <taxon>malvids</taxon>
        <taxon>Malvales</taxon>
        <taxon>Malvaceae</taxon>
        <taxon>Malvoideae</taxon>
        <taxon>Gossypium</taxon>
    </lineage>
</organism>
<evidence type="ECO:0000313" key="1">
    <source>
        <dbReference type="EMBL" id="KHF99819.1"/>
    </source>
</evidence>
<dbReference type="Proteomes" id="UP000032142">
    <property type="component" value="Unassembled WGS sequence"/>
</dbReference>
<name>A0A0B0MGE6_GOSAR</name>
<keyword evidence="2" id="KW-1185">Reference proteome</keyword>
<protein>
    <submittedName>
        <fullName evidence="1">Uncharacterized protein</fullName>
    </submittedName>
</protein>
<comment type="caution">
    <text evidence="1">The sequence shown here is derived from an EMBL/GenBank/DDBJ whole genome shotgun (WGS) entry which is preliminary data.</text>
</comment>
<dbReference type="AlphaFoldDB" id="A0A0B0MGE6"/>
<reference evidence="2" key="1">
    <citation type="submission" date="2014-09" db="EMBL/GenBank/DDBJ databases">
        <authorList>
            <person name="Mudge J."/>
            <person name="Ramaraj T."/>
            <person name="Lindquist I.E."/>
            <person name="Bharti A.K."/>
            <person name="Sundararajan A."/>
            <person name="Cameron C.T."/>
            <person name="Woodward J.E."/>
            <person name="May G.D."/>
            <person name="Brubaker C."/>
            <person name="Broadhvest J."/>
            <person name="Wilkins T.A."/>
        </authorList>
    </citation>
    <scope>NUCLEOTIDE SEQUENCE</scope>
    <source>
        <strain evidence="2">cv. AKA8401</strain>
    </source>
</reference>
<dbReference type="EMBL" id="JRRC01096371">
    <property type="protein sequence ID" value="KHF99819.1"/>
    <property type="molecule type" value="Genomic_DNA"/>
</dbReference>
<proteinExistence type="predicted"/>
<gene>
    <name evidence="1" type="ORF">F383_38617</name>
</gene>
<accession>A0A0B0MGE6</accession>